<name>A0A229P0R7_9BACL</name>
<keyword evidence="2" id="KW-1185">Reference proteome</keyword>
<sequence>MERVATLELMPARINETREQIDSKRNVLSRGFHYVSYTMDCMMHEEALQERLKLQDANGFYPKYQKNRIAKVSLAYYNHVRTQKRAR</sequence>
<dbReference type="Proteomes" id="UP000215145">
    <property type="component" value="Unassembled WGS sequence"/>
</dbReference>
<proteinExistence type="predicted"/>
<gene>
    <name evidence="1" type="ORF">CGZ75_03425</name>
</gene>
<reference evidence="1 2" key="1">
    <citation type="submission" date="2017-07" db="EMBL/GenBank/DDBJ databases">
        <title>Paenibacillus herberti R33 genome sequencing and assembly.</title>
        <authorList>
            <person name="Su W."/>
        </authorList>
    </citation>
    <scope>NUCLEOTIDE SEQUENCE [LARGE SCALE GENOMIC DNA]</scope>
    <source>
        <strain evidence="1 2">R33</strain>
    </source>
</reference>
<comment type="caution">
    <text evidence="1">The sequence shown here is derived from an EMBL/GenBank/DDBJ whole genome shotgun (WGS) entry which is preliminary data.</text>
</comment>
<evidence type="ECO:0000313" key="2">
    <source>
        <dbReference type="Proteomes" id="UP000215145"/>
    </source>
</evidence>
<dbReference type="EMBL" id="NMUQ01000001">
    <property type="protein sequence ID" value="OXM15782.1"/>
    <property type="molecule type" value="Genomic_DNA"/>
</dbReference>
<accession>A0A229P0R7</accession>
<organism evidence="1 2">
    <name type="scientific">Paenibacillus herberti</name>
    <dbReference type="NCBI Taxonomy" id="1619309"/>
    <lineage>
        <taxon>Bacteria</taxon>
        <taxon>Bacillati</taxon>
        <taxon>Bacillota</taxon>
        <taxon>Bacilli</taxon>
        <taxon>Bacillales</taxon>
        <taxon>Paenibacillaceae</taxon>
        <taxon>Paenibacillus</taxon>
    </lineage>
</organism>
<dbReference type="AlphaFoldDB" id="A0A229P0R7"/>
<protein>
    <submittedName>
        <fullName evidence="1">Uncharacterized protein</fullName>
    </submittedName>
</protein>
<evidence type="ECO:0000313" key="1">
    <source>
        <dbReference type="EMBL" id="OXM15782.1"/>
    </source>
</evidence>